<reference evidence="13" key="1">
    <citation type="submission" date="2005-10" db="EMBL/GenBank/DDBJ databases">
        <authorList>
            <person name="Loftus B.J."/>
            <person name="Nene V.M."/>
            <person name="Hannick L.I."/>
            <person name="Bidwell S."/>
            <person name="Haas B."/>
            <person name="Amedeo P."/>
            <person name="Orvis J."/>
            <person name="Wortman J.R."/>
            <person name="White O.R."/>
            <person name="Salzberg S."/>
            <person name="Shumway M."/>
            <person name="Koo H."/>
            <person name="Zhao Y."/>
            <person name="Holmes M."/>
            <person name="Miller J."/>
            <person name="Schatz M."/>
            <person name="Pop M."/>
            <person name="Pai G."/>
            <person name="Utterback T."/>
            <person name="Rogers Y.-H."/>
            <person name="Kravitz S."/>
            <person name="Fraser C.M."/>
        </authorList>
    </citation>
    <scope>NUCLEOTIDE SEQUENCE</scope>
    <source>
        <strain evidence="13">Liverpool</strain>
    </source>
</reference>
<organism evidence="13 14">
    <name type="scientific">Aedes aegypti</name>
    <name type="common">Yellowfever mosquito</name>
    <name type="synonym">Culex aegypti</name>
    <dbReference type="NCBI Taxonomy" id="7159"/>
    <lineage>
        <taxon>Eukaryota</taxon>
        <taxon>Metazoa</taxon>
        <taxon>Ecdysozoa</taxon>
        <taxon>Arthropoda</taxon>
        <taxon>Hexapoda</taxon>
        <taxon>Insecta</taxon>
        <taxon>Pterygota</taxon>
        <taxon>Neoptera</taxon>
        <taxon>Endopterygota</taxon>
        <taxon>Diptera</taxon>
        <taxon>Nematocera</taxon>
        <taxon>Culicoidea</taxon>
        <taxon>Culicidae</taxon>
        <taxon>Culicinae</taxon>
        <taxon>Aedini</taxon>
        <taxon>Aedes</taxon>
        <taxon>Stegomyia</taxon>
    </lineage>
</organism>
<feature type="domain" description="C2H2-type" evidence="12">
    <location>
        <begin position="239"/>
        <end position="266"/>
    </location>
</feature>
<dbReference type="FunFam" id="3.30.160.60:FF:000065">
    <property type="entry name" value="B-cell CLL/lymphoma 6, member B"/>
    <property type="match status" value="1"/>
</dbReference>
<evidence type="ECO:0000256" key="3">
    <source>
        <dbReference type="ARBA" id="ARBA00022737"/>
    </source>
</evidence>
<evidence type="ECO:0000256" key="6">
    <source>
        <dbReference type="ARBA" id="ARBA00023015"/>
    </source>
</evidence>
<accession>Q16K81</accession>
<dbReference type="OMA" id="NEEMGWA"/>
<evidence type="ECO:0000256" key="2">
    <source>
        <dbReference type="ARBA" id="ARBA00022723"/>
    </source>
</evidence>
<dbReference type="PROSITE" id="PS00028">
    <property type="entry name" value="ZINC_FINGER_C2H2_1"/>
    <property type="match status" value="6"/>
</dbReference>
<keyword evidence="3" id="KW-0677">Repeat</keyword>
<dbReference type="GO" id="GO:0008270">
    <property type="term" value="F:zinc ion binding"/>
    <property type="evidence" value="ECO:0007669"/>
    <property type="project" value="UniProtKB-KW"/>
</dbReference>
<evidence type="ECO:0000313" key="13">
    <source>
        <dbReference type="EMBL" id="EAT34711.1"/>
    </source>
</evidence>
<evidence type="ECO:0000313" key="14">
    <source>
        <dbReference type="Proteomes" id="UP000682892"/>
    </source>
</evidence>
<dbReference type="PANTHER" id="PTHR24388">
    <property type="entry name" value="ZINC FINGER PROTEIN"/>
    <property type="match status" value="1"/>
</dbReference>
<dbReference type="InterPro" id="IPR036236">
    <property type="entry name" value="Znf_C2H2_sf"/>
</dbReference>
<comment type="similarity">
    <text evidence="10">Belongs to the snail C2H2-type zinc-finger protein family.</text>
</comment>
<comment type="subcellular location">
    <subcellularLocation>
        <location evidence="1">Nucleus</location>
    </subcellularLocation>
</comment>
<feature type="domain" description="C2H2-type" evidence="12">
    <location>
        <begin position="307"/>
        <end position="334"/>
    </location>
</feature>
<evidence type="ECO:0000256" key="9">
    <source>
        <dbReference type="ARBA" id="ARBA00023242"/>
    </source>
</evidence>
<feature type="domain" description="C2H2-type" evidence="12">
    <location>
        <begin position="183"/>
        <end position="210"/>
    </location>
</feature>
<protein>
    <submittedName>
        <fullName evidence="13">AAEL013085-PA</fullName>
    </submittedName>
</protein>
<keyword evidence="6" id="KW-0805">Transcription regulation</keyword>
<dbReference type="InterPro" id="IPR050527">
    <property type="entry name" value="Snail/Krueppel_Znf"/>
</dbReference>
<dbReference type="OrthoDB" id="40579at2759"/>
<sequence length="419" mass="47836">MNPTMDDCSFCTNQCSGPFRHILSVSEEFRSDLEPVLVELKTASLSPGAEGYQTCDKCRRRIISSYRIPESCFQIMPSSEVVSIKVEPEVDFDSLRRTDGSDDEDYELLPLEPETELRIDEDAVDGFMFNGLDDRLTVQGSDVRLETLGKAPKIKAKRGKHKLDESVSYGVMIKKDRAFPIRHRCPFCNKGFSDKYLMTTHVRWHTGEKPFKCEFCDKGFCENSKLKLHRRTHTGERPYVCPYCSKSFTQSVTLKIHIRIHTRETPYVCEICNRGFTQSYNLTLHLRNQHNEVIIYRGREVGILPEYKCEHCGKIYRSPKSFQLHVKLHGAGKLFDCELCGKQYTFVHKCKVEGGAVKGKVYPCRICGQEFKHQQSVVYHMSSKHNQLGNEEMGWADRGSEGSMSSAGMGHFMGSSIVS</sequence>
<dbReference type="GO" id="GO:0000981">
    <property type="term" value="F:DNA-binding transcription factor activity, RNA polymerase II-specific"/>
    <property type="evidence" value="ECO:0007669"/>
    <property type="project" value="TreeGrafter"/>
</dbReference>
<feature type="domain" description="C2H2-type" evidence="12">
    <location>
        <begin position="211"/>
        <end position="238"/>
    </location>
</feature>
<dbReference type="FunFam" id="3.30.160.60:FF:000671">
    <property type="entry name" value="Zinc finger protein 26"/>
    <property type="match status" value="1"/>
</dbReference>
<dbReference type="PANTHER" id="PTHR24388:SF53">
    <property type="entry name" value="CHORION TRANSCRIPTION FACTOR CF2-RELATED"/>
    <property type="match status" value="1"/>
</dbReference>
<evidence type="ECO:0000256" key="7">
    <source>
        <dbReference type="ARBA" id="ARBA00023125"/>
    </source>
</evidence>
<evidence type="ECO:0000256" key="8">
    <source>
        <dbReference type="ARBA" id="ARBA00023163"/>
    </source>
</evidence>
<feature type="domain" description="C2H2-type" evidence="12">
    <location>
        <begin position="362"/>
        <end position="385"/>
    </location>
</feature>
<feature type="domain" description="C2H2-type" evidence="12">
    <location>
        <begin position="267"/>
        <end position="290"/>
    </location>
</feature>
<dbReference type="EMBL" id="CH477973">
    <property type="protein sequence ID" value="EAT34711.1"/>
    <property type="molecule type" value="Genomic_DNA"/>
</dbReference>
<dbReference type="InterPro" id="IPR013087">
    <property type="entry name" value="Znf_C2H2_type"/>
</dbReference>
<dbReference type="SMART" id="SM00355">
    <property type="entry name" value="ZnF_C2H2"/>
    <property type="match status" value="6"/>
</dbReference>
<dbReference type="PROSITE" id="PS50157">
    <property type="entry name" value="ZINC_FINGER_C2H2_2"/>
    <property type="match status" value="6"/>
</dbReference>
<evidence type="ECO:0000259" key="12">
    <source>
        <dbReference type="PROSITE" id="PS50157"/>
    </source>
</evidence>
<evidence type="ECO:0000256" key="4">
    <source>
        <dbReference type="ARBA" id="ARBA00022771"/>
    </source>
</evidence>
<dbReference type="eggNOG" id="KOG1721">
    <property type="taxonomic scope" value="Eukaryota"/>
</dbReference>
<reference evidence="13" key="2">
    <citation type="journal article" date="2007" name="Science">
        <title>Genome sequence of Aedes aegypti, a major arbovirus vector.</title>
        <authorList>
            <person name="Nene V."/>
            <person name="Wortman J.R."/>
            <person name="Lawson D."/>
            <person name="Haas B."/>
            <person name="Kodira C."/>
            <person name="Tu Z.J."/>
            <person name="Loftus B."/>
            <person name="Xi Z."/>
            <person name="Megy K."/>
            <person name="Grabherr M."/>
            <person name="Ren Q."/>
            <person name="Zdobnov E.M."/>
            <person name="Lobo N.F."/>
            <person name="Campbell K.S."/>
            <person name="Brown S.E."/>
            <person name="Bonaldo M.F."/>
            <person name="Zhu J."/>
            <person name="Sinkins S.P."/>
            <person name="Hogenkamp D.G."/>
            <person name="Amedeo P."/>
            <person name="Arensburger P."/>
            <person name="Atkinson P.W."/>
            <person name="Bidwell S."/>
            <person name="Biedler J."/>
            <person name="Birney E."/>
            <person name="Bruggner R.V."/>
            <person name="Costas J."/>
            <person name="Coy M.R."/>
            <person name="Crabtree J."/>
            <person name="Crawford M."/>
            <person name="Debruyn B."/>
            <person name="Decaprio D."/>
            <person name="Eiglmeier K."/>
            <person name="Eisenstadt E."/>
            <person name="El-Dorry H."/>
            <person name="Gelbart W.M."/>
            <person name="Gomes S.L."/>
            <person name="Hammond M."/>
            <person name="Hannick L.I."/>
            <person name="Hogan J.R."/>
            <person name="Holmes M.H."/>
            <person name="Jaffe D."/>
            <person name="Johnston J.S."/>
            <person name="Kennedy R.C."/>
            <person name="Koo H."/>
            <person name="Kravitz S."/>
            <person name="Kriventseva E.V."/>
            <person name="Kulp D."/>
            <person name="Labutti K."/>
            <person name="Lee E."/>
            <person name="Li S."/>
            <person name="Lovin D.D."/>
            <person name="Mao C."/>
            <person name="Mauceli E."/>
            <person name="Menck C.F."/>
            <person name="Miller J.R."/>
            <person name="Montgomery P."/>
            <person name="Mori A."/>
            <person name="Nascimento A.L."/>
            <person name="Naveira H.F."/>
            <person name="Nusbaum C."/>
            <person name="O'leary S."/>
            <person name="Orvis J."/>
            <person name="Pertea M."/>
            <person name="Quesneville H."/>
            <person name="Reidenbach K.R."/>
            <person name="Rogers Y.H."/>
            <person name="Roth C.W."/>
            <person name="Schneider J.R."/>
            <person name="Schatz M."/>
            <person name="Shumway M."/>
            <person name="Stanke M."/>
            <person name="Stinson E.O."/>
            <person name="Tubio J.M."/>
            <person name="Vanzee J.P."/>
            <person name="Verjovski-Almeida S."/>
            <person name="Werner D."/>
            <person name="White O."/>
            <person name="Wyder S."/>
            <person name="Zeng Q."/>
            <person name="Zhao Q."/>
            <person name="Zhao Y."/>
            <person name="Hill C.A."/>
            <person name="Raikhel A.S."/>
            <person name="Soares M.B."/>
            <person name="Knudson D.L."/>
            <person name="Lee N.H."/>
            <person name="Galagan J."/>
            <person name="Salzberg S.L."/>
            <person name="Paulsen I.T."/>
            <person name="Dimopoulos G."/>
            <person name="Collins F.H."/>
            <person name="Birren B."/>
            <person name="Fraser-Liggett C.M."/>
            <person name="Severson D.W."/>
        </authorList>
    </citation>
    <scope>NUCLEOTIDE SEQUENCE [LARGE SCALE GENOMIC DNA]</scope>
    <source>
        <strain evidence="13">Liverpool</strain>
    </source>
</reference>
<dbReference type="Proteomes" id="UP000682892">
    <property type="component" value="Unassembled WGS sequence"/>
</dbReference>
<dbReference type="AlphaFoldDB" id="Q16K81"/>
<dbReference type="KEGG" id="aag:5577198"/>
<evidence type="ECO:0000256" key="10">
    <source>
        <dbReference type="ARBA" id="ARBA00037948"/>
    </source>
</evidence>
<keyword evidence="9" id="KW-0539">Nucleus</keyword>
<reference evidence="13" key="3">
    <citation type="submission" date="2012-09" db="EMBL/GenBank/DDBJ databases">
        <authorList>
            <consortium name="VectorBase"/>
        </authorList>
    </citation>
    <scope>NUCLEOTIDE SEQUENCE</scope>
    <source>
        <strain evidence="13">Liverpool</strain>
    </source>
</reference>
<dbReference type="VEuPathDB" id="VectorBase:AAEL013085"/>
<evidence type="ECO:0000256" key="11">
    <source>
        <dbReference type="PROSITE-ProRule" id="PRU00042"/>
    </source>
</evidence>
<dbReference type="FunFam" id="3.30.160.60:FF:000450">
    <property type="entry name" value="PR domain zinc finger protein 14"/>
    <property type="match status" value="1"/>
</dbReference>
<dbReference type="Pfam" id="PF00096">
    <property type="entry name" value="zf-C2H2"/>
    <property type="match status" value="4"/>
</dbReference>
<keyword evidence="5" id="KW-0862">Zinc</keyword>
<keyword evidence="7" id="KW-0238">DNA-binding</keyword>
<dbReference type="GO" id="GO:0000978">
    <property type="term" value="F:RNA polymerase II cis-regulatory region sequence-specific DNA binding"/>
    <property type="evidence" value="ECO:0007669"/>
    <property type="project" value="TreeGrafter"/>
</dbReference>
<dbReference type="Gene3D" id="3.30.160.60">
    <property type="entry name" value="Classic Zinc Finger"/>
    <property type="match status" value="6"/>
</dbReference>
<dbReference type="SUPFAM" id="SSF57667">
    <property type="entry name" value="beta-beta-alpha zinc fingers"/>
    <property type="match status" value="3"/>
</dbReference>
<gene>
    <name evidence="13" type="ORF">AaeL_AAEL013085</name>
</gene>
<dbReference type="HOGENOM" id="CLU_655894_0_0_1"/>
<dbReference type="PaxDb" id="7159-AAEL013085-PA"/>
<keyword evidence="8" id="KW-0804">Transcription</keyword>
<evidence type="ECO:0000256" key="5">
    <source>
        <dbReference type="ARBA" id="ARBA00022833"/>
    </source>
</evidence>
<proteinExistence type="inferred from homology"/>
<dbReference type="Pfam" id="PF13894">
    <property type="entry name" value="zf-C2H2_4"/>
    <property type="match status" value="1"/>
</dbReference>
<keyword evidence="4 11" id="KW-0863">Zinc-finger</keyword>
<dbReference type="GO" id="GO:0005634">
    <property type="term" value="C:nucleus"/>
    <property type="evidence" value="ECO:0007669"/>
    <property type="project" value="UniProtKB-SubCell"/>
</dbReference>
<evidence type="ECO:0000256" key="1">
    <source>
        <dbReference type="ARBA" id="ARBA00004123"/>
    </source>
</evidence>
<dbReference type="PhylomeDB" id="Q16K81"/>
<keyword evidence="2" id="KW-0479">Metal-binding</keyword>
<name>Q16K81_AEDAE</name>